<evidence type="ECO:0000313" key="2">
    <source>
        <dbReference type="Proteomes" id="UP000503129"/>
    </source>
</evidence>
<proteinExistence type="predicted"/>
<dbReference type="RefSeq" id="WP_169263713.1">
    <property type="nucleotide sequence ID" value="NZ_CAWOXK010000001.1"/>
</dbReference>
<dbReference type="KEGG" id="bsen:DP114_00235"/>
<protein>
    <submittedName>
        <fullName evidence="1">Uncharacterized protein</fullName>
    </submittedName>
</protein>
<keyword evidence="2" id="KW-1185">Reference proteome</keyword>
<gene>
    <name evidence="1" type="ORF">DP114_00235</name>
</gene>
<dbReference type="EMBL" id="CP030118">
    <property type="protein sequence ID" value="QDL06543.1"/>
    <property type="molecule type" value="Genomic_DNA"/>
</dbReference>
<reference evidence="1 2" key="1">
    <citation type="submission" date="2018-06" db="EMBL/GenBank/DDBJ databases">
        <title>Comparative genomics of Brasilonema spp. strains.</title>
        <authorList>
            <person name="Alvarenga D.O."/>
            <person name="Fiore M.F."/>
            <person name="Varani A.M."/>
        </authorList>
    </citation>
    <scope>NUCLEOTIDE SEQUENCE [LARGE SCALE GENOMIC DNA]</scope>
    <source>
        <strain evidence="1 2">CENA114</strain>
    </source>
</reference>
<organism evidence="1 2">
    <name type="scientific">Brasilonema sennae CENA114</name>
    <dbReference type="NCBI Taxonomy" id="415709"/>
    <lineage>
        <taxon>Bacteria</taxon>
        <taxon>Bacillati</taxon>
        <taxon>Cyanobacteriota</taxon>
        <taxon>Cyanophyceae</taxon>
        <taxon>Nostocales</taxon>
        <taxon>Scytonemataceae</taxon>
        <taxon>Brasilonema</taxon>
        <taxon>Bromeliae group (in: Brasilonema)</taxon>
    </lineage>
</organism>
<evidence type="ECO:0000313" key="1">
    <source>
        <dbReference type="EMBL" id="QDL06543.1"/>
    </source>
</evidence>
<accession>A0A856M5T1</accession>
<dbReference type="Proteomes" id="UP000503129">
    <property type="component" value="Chromosome"/>
</dbReference>
<dbReference type="AlphaFoldDB" id="A0A856M5T1"/>
<name>A0A856M5T1_9CYAN</name>
<sequence length="100" mass="10428">MNHPFGLDVSDLEAIELNFEEELNDEEAAQVLGGSDKFTTLALGEEGGGGTVTTQAVGEEGGGVINCISAPCPGSETGEKPPKKPPVTKGWFEIGGHFPW</sequence>